<keyword evidence="1" id="KW-0238">DNA-binding</keyword>
<feature type="domain" description="HTH cro/C1-type" evidence="2">
    <location>
        <begin position="31"/>
        <end position="79"/>
    </location>
</feature>
<evidence type="ECO:0000256" key="1">
    <source>
        <dbReference type="ARBA" id="ARBA00023125"/>
    </source>
</evidence>
<dbReference type="GO" id="GO:0003677">
    <property type="term" value="F:DNA binding"/>
    <property type="evidence" value="ECO:0007669"/>
    <property type="project" value="UniProtKB-KW"/>
</dbReference>
<sequence length="120" mass="13181">MASTSIPGTTRYQDEAHHPGDLLKIFVLPHLGLSVSQAARDLGVARQTLHRIFDGSASITPEMAVRLEAFCGVPAMHWLELQSAHDVCDARTSLEQALTKIPKHRLSRVAMKQLGATDER</sequence>
<dbReference type="InterPro" id="IPR013430">
    <property type="entry name" value="Toxin_antidote_HigA"/>
</dbReference>
<evidence type="ECO:0000259" key="2">
    <source>
        <dbReference type="PROSITE" id="PS50943"/>
    </source>
</evidence>
<organism evidence="3 4">
    <name type="scientific">Caballeronia zhejiangensis</name>
    <dbReference type="NCBI Taxonomy" id="871203"/>
    <lineage>
        <taxon>Bacteria</taxon>
        <taxon>Pseudomonadati</taxon>
        <taxon>Pseudomonadota</taxon>
        <taxon>Betaproteobacteria</taxon>
        <taxon>Burkholderiales</taxon>
        <taxon>Burkholderiaceae</taxon>
        <taxon>Caballeronia</taxon>
    </lineage>
</organism>
<dbReference type="AlphaFoldDB" id="A0A656QL58"/>
<name>A0A656QL58_9BURK</name>
<dbReference type="NCBIfam" id="TIGR02607">
    <property type="entry name" value="antidote_HigA"/>
    <property type="match status" value="1"/>
</dbReference>
<dbReference type="PANTHER" id="PTHR36924">
    <property type="entry name" value="ANTITOXIN HIGA-1"/>
    <property type="match status" value="1"/>
</dbReference>
<reference evidence="3 4" key="1">
    <citation type="submission" date="2014-03" db="EMBL/GenBank/DDBJ databases">
        <title>Draft Genome Sequences of Four Burkholderia Strains.</title>
        <authorList>
            <person name="Liu X.Y."/>
            <person name="Li C.X."/>
            <person name="Xu J.H."/>
        </authorList>
    </citation>
    <scope>NUCLEOTIDE SEQUENCE [LARGE SCALE GENOMIC DNA]</scope>
    <source>
        <strain evidence="3 4">OP-1</strain>
    </source>
</reference>
<dbReference type="CDD" id="cd00093">
    <property type="entry name" value="HTH_XRE"/>
    <property type="match status" value="1"/>
</dbReference>
<dbReference type="Gene3D" id="1.10.260.40">
    <property type="entry name" value="lambda repressor-like DNA-binding domains"/>
    <property type="match status" value="1"/>
</dbReference>
<dbReference type="InterPro" id="IPR010982">
    <property type="entry name" value="Lambda_DNA-bd_dom_sf"/>
</dbReference>
<dbReference type="EMBL" id="JFHD01000004">
    <property type="protein sequence ID" value="KDR31986.1"/>
    <property type="molecule type" value="Genomic_DNA"/>
</dbReference>
<protein>
    <submittedName>
        <fullName evidence="3">XRE family transcriptional regulator</fullName>
    </submittedName>
</protein>
<dbReference type="Pfam" id="PF01381">
    <property type="entry name" value="HTH_3"/>
    <property type="match status" value="1"/>
</dbReference>
<dbReference type="SMART" id="SM00530">
    <property type="entry name" value="HTH_XRE"/>
    <property type="match status" value="1"/>
</dbReference>
<accession>A0A656QL58</accession>
<dbReference type="SUPFAM" id="SSF47413">
    <property type="entry name" value="lambda repressor-like DNA-binding domains"/>
    <property type="match status" value="1"/>
</dbReference>
<dbReference type="RefSeq" id="WP_008345543.1">
    <property type="nucleotide sequence ID" value="NZ_CP084288.1"/>
</dbReference>
<comment type="caution">
    <text evidence="3">The sequence shown here is derived from an EMBL/GenBank/DDBJ whole genome shotgun (WGS) entry which is preliminary data.</text>
</comment>
<dbReference type="OrthoDB" id="5297543at2"/>
<dbReference type="PROSITE" id="PS50943">
    <property type="entry name" value="HTH_CROC1"/>
    <property type="match status" value="1"/>
</dbReference>
<proteinExistence type="predicted"/>
<dbReference type="InterPro" id="IPR001387">
    <property type="entry name" value="Cro/C1-type_HTH"/>
</dbReference>
<gene>
    <name evidence="3" type="ORF">BG60_25380</name>
</gene>
<dbReference type="Proteomes" id="UP000027451">
    <property type="component" value="Unassembled WGS sequence"/>
</dbReference>
<evidence type="ECO:0000313" key="3">
    <source>
        <dbReference type="EMBL" id="KDR31986.1"/>
    </source>
</evidence>
<dbReference type="PANTHER" id="PTHR36924:SF1">
    <property type="entry name" value="ANTITOXIN HIGA-1"/>
    <property type="match status" value="1"/>
</dbReference>
<evidence type="ECO:0000313" key="4">
    <source>
        <dbReference type="Proteomes" id="UP000027451"/>
    </source>
</evidence>
<keyword evidence="4" id="KW-1185">Reference proteome</keyword>